<keyword evidence="21" id="KW-1185">Reference proteome</keyword>
<dbReference type="InterPro" id="IPR027417">
    <property type="entry name" value="P-loop_NTPase"/>
</dbReference>
<dbReference type="Gene3D" id="1.10.486.10">
    <property type="entry name" value="PCRA, domain 4"/>
    <property type="match status" value="1"/>
</dbReference>
<comment type="subunit">
    <text evidence="15">Heterotrimer of RecB, RecC and RecD. All subunits contribute to DNA-binding. Interacts with RecA.</text>
</comment>
<keyword evidence="8 15" id="KW-0067">ATP-binding</keyword>
<comment type="catalytic activity">
    <reaction evidence="14 15">
        <text>ATP + H2O = ADP + phosphate + H(+)</text>
        <dbReference type="Rhea" id="RHEA:13065"/>
        <dbReference type="ChEBI" id="CHEBI:15377"/>
        <dbReference type="ChEBI" id="CHEBI:15378"/>
        <dbReference type="ChEBI" id="CHEBI:30616"/>
        <dbReference type="ChEBI" id="CHEBI:43474"/>
        <dbReference type="ChEBI" id="CHEBI:456216"/>
        <dbReference type="EC" id="5.6.2.4"/>
    </reaction>
</comment>
<comment type="catalytic activity">
    <reaction evidence="13 15">
        <text>Couples ATP hydrolysis with the unwinding of duplex DNA by translocating in the 3'-5' direction.</text>
        <dbReference type="EC" id="5.6.2.4"/>
    </reaction>
</comment>
<keyword evidence="9 15" id="KW-0460">Magnesium</keyword>
<evidence type="ECO:0000256" key="7">
    <source>
        <dbReference type="ARBA" id="ARBA00022839"/>
    </source>
</evidence>
<keyword evidence="1 15" id="KW-0540">Nuclease</keyword>
<dbReference type="GO" id="GO:0009338">
    <property type="term" value="C:exodeoxyribonuclease V complex"/>
    <property type="evidence" value="ECO:0007669"/>
    <property type="project" value="TreeGrafter"/>
</dbReference>
<evidence type="ECO:0000256" key="17">
    <source>
        <dbReference type="SAM" id="MobiDB-lite"/>
    </source>
</evidence>
<dbReference type="EC" id="3.1.11.5" evidence="15"/>
<dbReference type="Proteomes" id="UP000239814">
    <property type="component" value="Chromosome"/>
</dbReference>
<dbReference type="RefSeq" id="WP_105942530.1">
    <property type="nucleotide sequence ID" value="NZ_CP027433.1"/>
</dbReference>
<evidence type="ECO:0000256" key="2">
    <source>
        <dbReference type="ARBA" id="ARBA00022723"/>
    </source>
</evidence>
<dbReference type="InterPro" id="IPR038726">
    <property type="entry name" value="PDDEXK_AddAB-type"/>
</dbReference>
<proteinExistence type="inferred from homology"/>
<evidence type="ECO:0000256" key="3">
    <source>
        <dbReference type="ARBA" id="ARBA00022741"/>
    </source>
</evidence>
<evidence type="ECO:0000256" key="10">
    <source>
        <dbReference type="ARBA" id="ARBA00023125"/>
    </source>
</evidence>
<dbReference type="Gene3D" id="3.90.320.10">
    <property type="match status" value="1"/>
</dbReference>
<keyword evidence="5 15" id="KW-0378">Hydrolase</keyword>
<dbReference type="InterPro" id="IPR014016">
    <property type="entry name" value="UvrD-like_ATP-bd"/>
</dbReference>
<dbReference type="GO" id="GO:0000287">
    <property type="term" value="F:magnesium ion binding"/>
    <property type="evidence" value="ECO:0007669"/>
    <property type="project" value="UniProtKB-UniRule"/>
</dbReference>
<keyword evidence="12 15" id="KW-0413">Isomerase</keyword>
<dbReference type="InterPro" id="IPR000212">
    <property type="entry name" value="DNA_helicase_UvrD/REP"/>
</dbReference>
<dbReference type="Pfam" id="PF12705">
    <property type="entry name" value="PDDEXK_1"/>
    <property type="match status" value="1"/>
</dbReference>
<dbReference type="PROSITE" id="PS51198">
    <property type="entry name" value="UVRD_HELICASE_ATP_BIND"/>
    <property type="match status" value="1"/>
</dbReference>
<dbReference type="GO" id="GO:0005829">
    <property type="term" value="C:cytosol"/>
    <property type="evidence" value="ECO:0007669"/>
    <property type="project" value="TreeGrafter"/>
</dbReference>
<evidence type="ECO:0000256" key="5">
    <source>
        <dbReference type="ARBA" id="ARBA00022801"/>
    </source>
</evidence>
<evidence type="ECO:0000256" key="16">
    <source>
        <dbReference type="PROSITE-ProRule" id="PRU00560"/>
    </source>
</evidence>
<evidence type="ECO:0000256" key="4">
    <source>
        <dbReference type="ARBA" id="ARBA00022763"/>
    </source>
</evidence>
<dbReference type="GO" id="GO:0003677">
    <property type="term" value="F:DNA binding"/>
    <property type="evidence" value="ECO:0007669"/>
    <property type="project" value="UniProtKB-UniRule"/>
</dbReference>
<feature type="binding site" evidence="15">
    <location>
        <position position="898"/>
    </location>
    <ligand>
        <name>Mg(2+)</name>
        <dbReference type="ChEBI" id="CHEBI:18420"/>
    </ligand>
</feature>
<feature type="binding site" evidence="16">
    <location>
        <begin position="22"/>
        <end position="29"/>
    </location>
    <ligand>
        <name>ATP</name>
        <dbReference type="ChEBI" id="CHEBI:30616"/>
    </ligand>
</feature>
<keyword evidence="2 15" id="KW-0479">Metal-binding</keyword>
<dbReference type="PROSITE" id="PS51217">
    <property type="entry name" value="UVRD_HELICASE_CTER"/>
    <property type="match status" value="1"/>
</dbReference>
<feature type="region of interest" description="Nuclease activity, interacts with RecD and RecA" evidence="15">
    <location>
        <begin position="824"/>
        <end position="1185"/>
    </location>
</feature>
<dbReference type="Pfam" id="PF13361">
    <property type="entry name" value="UvrD_C"/>
    <property type="match status" value="1"/>
</dbReference>
<feature type="domain" description="UvrD-like helicase ATP-binding" evidence="18">
    <location>
        <begin position="1"/>
        <end position="340"/>
    </location>
</feature>
<accession>A0A2S0KGL1</accession>
<dbReference type="AlphaFoldDB" id="A0A2S0KGL1"/>
<dbReference type="GO" id="GO:0000724">
    <property type="term" value="P:double-strand break repair via homologous recombination"/>
    <property type="evidence" value="ECO:0007669"/>
    <property type="project" value="UniProtKB-UniRule"/>
</dbReference>
<dbReference type="GO" id="GO:0008854">
    <property type="term" value="F:exodeoxyribonuclease V activity"/>
    <property type="evidence" value="ECO:0007669"/>
    <property type="project" value="UniProtKB-EC"/>
</dbReference>
<keyword evidence="4 15" id="KW-0227">DNA damage</keyword>
<name>A0A2S0KGL1_9ACTN</name>
<dbReference type="CDD" id="cd22352">
    <property type="entry name" value="RecB_C-like"/>
    <property type="match status" value="1"/>
</dbReference>
<evidence type="ECO:0000256" key="12">
    <source>
        <dbReference type="ARBA" id="ARBA00023235"/>
    </source>
</evidence>
<dbReference type="EMBL" id="CP027433">
    <property type="protein sequence ID" value="AVM00817.1"/>
    <property type="molecule type" value="Genomic_DNA"/>
</dbReference>
<comment type="miscellaneous">
    <text evidence="15">In the RecBCD complex, RecB has a slow 3'-5' helicase, an exonuclease activity and loads RecA onto ssDNA, RecD has a fast 5'-3' helicase activity, while RecC stimulates the ATPase and processivity of the RecB helicase and contributes to recognition of the Chi site.</text>
</comment>
<dbReference type="PANTHER" id="PTHR11070:SF23">
    <property type="entry name" value="RECBCD ENZYME SUBUNIT RECB"/>
    <property type="match status" value="1"/>
</dbReference>
<keyword evidence="6 15" id="KW-0347">Helicase</keyword>
<evidence type="ECO:0000256" key="13">
    <source>
        <dbReference type="ARBA" id="ARBA00034617"/>
    </source>
</evidence>
<evidence type="ECO:0000259" key="18">
    <source>
        <dbReference type="PROSITE" id="PS51198"/>
    </source>
</evidence>
<evidence type="ECO:0000256" key="8">
    <source>
        <dbReference type="ARBA" id="ARBA00022840"/>
    </source>
</evidence>
<gene>
    <name evidence="15" type="primary">recB</name>
    <name evidence="20" type="ORF">C6V83_11645</name>
</gene>
<dbReference type="Pfam" id="PF00580">
    <property type="entry name" value="UvrD-helicase"/>
    <property type="match status" value="1"/>
</dbReference>
<dbReference type="Gene3D" id="3.40.50.300">
    <property type="entry name" value="P-loop containing nucleotide triphosphate hydrolases"/>
    <property type="match status" value="3"/>
</dbReference>
<dbReference type="InterPro" id="IPR011604">
    <property type="entry name" value="PDDEXK-like_dom_sf"/>
</dbReference>
<organism evidence="20 21">
    <name type="scientific">Gordonia iterans</name>
    <dbReference type="NCBI Taxonomy" id="1004901"/>
    <lineage>
        <taxon>Bacteria</taxon>
        <taxon>Bacillati</taxon>
        <taxon>Actinomycetota</taxon>
        <taxon>Actinomycetes</taxon>
        <taxon>Mycobacteriales</taxon>
        <taxon>Gordoniaceae</taxon>
        <taxon>Gordonia</taxon>
    </lineage>
</organism>
<dbReference type="InterPro" id="IPR014017">
    <property type="entry name" value="DNA_helicase_UvrD-like_C"/>
</dbReference>
<feature type="binding site" evidence="15">
    <location>
        <position position="1032"/>
    </location>
    <ligand>
        <name>Mg(2+)</name>
        <dbReference type="ChEBI" id="CHEBI:18420"/>
    </ligand>
</feature>
<dbReference type="HAMAP" id="MF_01485">
    <property type="entry name" value="RecB"/>
    <property type="match status" value="1"/>
</dbReference>
<evidence type="ECO:0000256" key="6">
    <source>
        <dbReference type="ARBA" id="ARBA00022806"/>
    </source>
</evidence>
<comment type="domain">
    <text evidence="15">The C-terminal domain has nuclease activity and interacts with RecD. It interacts with RecA, facilitating its loading onto ssDNA.</text>
</comment>
<comment type="similarity">
    <text evidence="15">Belongs to the helicase family. UvrD subfamily.</text>
</comment>
<feature type="compositionally biased region" description="Acidic residues" evidence="17">
    <location>
        <begin position="852"/>
        <end position="867"/>
    </location>
</feature>
<dbReference type="GO" id="GO:0043138">
    <property type="term" value="F:3'-5' DNA helicase activity"/>
    <property type="evidence" value="ECO:0007669"/>
    <property type="project" value="UniProtKB-UniRule"/>
</dbReference>
<dbReference type="InterPro" id="IPR011335">
    <property type="entry name" value="Restrct_endonuc-II-like"/>
</dbReference>
<evidence type="ECO:0000256" key="9">
    <source>
        <dbReference type="ARBA" id="ARBA00022842"/>
    </source>
</evidence>
<evidence type="ECO:0000256" key="15">
    <source>
        <dbReference type="HAMAP-Rule" id="MF_01485"/>
    </source>
</evidence>
<feature type="region of interest" description="Disordered" evidence="17">
    <location>
        <begin position="1137"/>
        <end position="1185"/>
    </location>
</feature>
<dbReference type="KEGG" id="git:C6V83_11645"/>
<dbReference type="SUPFAM" id="SSF52540">
    <property type="entry name" value="P-loop containing nucleoside triphosphate hydrolases"/>
    <property type="match status" value="1"/>
</dbReference>
<keyword evidence="3 15" id="KW-0547">Nucleotide-binding</keyword>
<dbReference type="Gene3D" id="1.10.3170.10">
    <property type="entry name" value="Recbcd, chain B, domain 2"/>
    <property type="match status" value="1"/>
</dbReference>
<dbReference type="InterPro" id="IPR004586">
    <property type="entry name" value="RecB"/>
</dbReference>
<dbReference type="OrthoDB" id="9810135at2"/>
<evidence type="ECO:0000256" key="14">
    <source>
        <dbReference type="ARBA" id="ARBA00048988"/>
    </source>
</evidence>
<comment type="catalytic activity">
    <reaction evidence="15">
        <text>Exonucleolytic cleavage (in the presence of ATP) in either 5'- to 3'- or 3'- to 5'-direction to yield 5'-phosphooligonucleotides.</text>
        <dbReference type="EC" id="3.1.11.5"/>
    </reaction>
</comment>
<dbReference type="GO" id="GO:0005524">
    <property type="term" value="F:ATP binding"/>
    <property type="evidence" value="ECO:0007669"/>
    <property type="project" value="UniProtKB-UniRule"/>
</dbReference>
<feature type="region of interest" description="DNA-binding and helicase activity, interacts with RecC" evidence="15">
    <location>
        <begin position="1"/>
        <end position="787"/>
    </location>
</feature>
<comment type="cofactor">
    <cofactor evidence="15">
        <name>Mg(2+)</name>
        <dbReference type="ChEBI" id="CHEBI:18420"/>
    </cofactor>
    <text evidence="15">Binds 1 Mg(2+) ion per subunit.</text>
</comment>
<evidence type="ECO:0000259" key="19">
    <source>
        <dbReference type="PROSITE" id="PS51217"/>
    </source>
</evidence>
<dbReference type="GO" id="GO:0016887">
    <property type="term" value="F:ATP hydrolysis activity"/>
    <property type="evidence" value="ECO:0007669"/>
    <property type="project" value="RHEA"/>
</dbReference>
<dbReference type="SUPFAM" id="SSF52980">
    <property type="entry name" value="Restriction endonuclease-like"/>
    <property type="match status" value="1"/>
</dbReference>
<sequence>MTAIVPFDPCGDLPAGTVVLEASAGTGKTYAIVSLALRYLAAGTPVDRLLMATFSNAASDELRERTRERIGTALNALDDPAGTRADPAADDVLRLLCSGTEADIAERQRNLAVAMSDFDAAVVATTHTFCNRMLSALGFLGDREQRFPITENVDELVDELARDMYLRRFAGGADGAPDLATVITVAQDAVAQSAARLAPDGDECDEPAALRVELAARARTEIEFRKRLARVRTYDDLQNVLHRIVTDPLVGAAARARIREQFSVVLIDEFQDTDPQQWAIVRECFHSGADGDASARIPLVLVGDPKQSIYAFRGAEVTSYLDAVHDASEQRRLSTNRRSDGPLVRALGGVFAGTAFGDRRIAYQPVDAAQQTSRLHAGPGTPESAGPTDFAAPLRLRAFLTYDFGGDGLPSVAAVRQRVTQDAADDLAAFLSSGALVDSGDGRGLRAVELADVAILVRKNGSVEPLQAALAERGISSVVRSGTSIFKTPAARHWWYALAAIEQPSASTKVRLAALTPLLGVSAADLDAGGDEKVGSLAAALADLARSFADGGFALMSSRLFDEFATERRLLGQEGGERLLTDLRQLADLCNRHAASGIGGLASLVAWLAEQIADPSNMRHGGAQTRRLDRDTRAVSIMTVHASKGLQFPIVYLPFGWDGARMPEQETFVYHDESGARRLDVGGLAAPGRPHREERHLVEEAGEDLRLLYVAMTRARSQVVAWWGPSVPTRQGALHRLLFTAAERRAAVEAGVESIAIPPYVEIPGTDHEVIGGLQQVAASVTPGLISVEPAGRHAAGLRWRPAPRIDGTPELAAAVFSGHIDQDWRRTSYSGIVREAHAAAHAGPLASGVETEPEDGLLDDEPEPGDESPAVGAENAAGTPSLMNGLPFGAAFGTLVHEVLEHVDTSAPDLSAHVRLRTAEGAERRGVDIDVDRLAGALMGVLTTPLGFGDLASIGPRDRLAEMEFELPLAAPGFTLDEVGELLAAHLPEDDPLRDYAETVRTVSTERFRGYLTGSIDSVLRTTQGRFVVVDYKTNRLRPGDLNVEDFGTAAMAEEMAASHYPLQALLYSVALHRYLRWRLPGYDPAQHLGPVQYHFVRGMSGPDNPPGCGVFEWRLPTALVTDMSDLLAGVRSGATTEEDALSRWSSGVETTEDGPSRRSSGVETTEDEPSRRSSGVETTEAEQ</sequence>
<feature type="region of interest" description="Disordered" evidence="17">
    <location>
        <begin position="842"/>
        <end position="879"/>
    </location>
</feature>
<protein>
    <recommendedName>
        <fullName evidence="15">RecBCD enzyme subunit RecB</fullName>
        <ecNumber evidence="15">3.1.11.5</ecNumber>
        <ecNumber evidence="15">5.6.2.4</ecNumber>
    </recommendedName>
    <alternativeName>
        <fullName evidence="15">DNA 3'-5' helicase subunit RecB</fullName>
    </alternativeName>
    <alternativeName>
        <fullName evidence="15">Exonuclease V subunit RecB</fullName>
        <shortName evidence="15">ExoV subunit RecB</shortName>
    </alternativeName>
    <alternativeName>
        <fullName evidence="15">Helicase/nuclease RecBCD subunit RecB</fullName>
    </alternativeName>
</protein>
<evidence type="ECO:0000256" key="1">
    <source>
        <dbReference type="ARBA" id="ARBA00022722"/>
    </source>
</evidence>
<keyword evidence="7 15" id="KW-0269">Exonuclease</keyword>
<dbReference type="PANTHER" id="PTHR11070">
    <property type="entry name" value="UVRD / RECB / PCRA DNA HELICASE FAMILY MEMBER"/>
    <property type="match status" value="1"/>
</dbReference>
<feature type="active site" description="For nuclease activity" evidence="15">
    <location>
        <position position="1032"/>
    </location>
</feature>
<evidence type="ECO:0000313" key="21">
    <source>
        <dbReference type="Proteomes" id="UP000239814"/>
    </source>
</evidence>
<feature type="binding site" evidence="15">
    <location>
        <position position="1018"/>
    </location>
    <ligand>
        <name>Mg(2+)</name>
        <dbReference type="ChEBI" id="CHEBI:18420"/>
    </ligand>
</feature>
<comment type="function">
    <text evidence="15">A helicase/nuclease that prepares dsDNA breaks (DSB) for recombinational DNA repair. Binds to DSBs and unwinds DNA via a highly rapid and processive ATP-dependent bidirectional helicase activity. Unwinds dsDNA until it encounters a Chi (crossover hotspot instigator) sequence from the 3' direction. Cuts ssDNA a few nucleotides 3' to the Chi site. The properties and activities of the enzyme are changed at Chi. The Chi-altered holoenzyme produces a long 3'-ssDNA overhang and facilitates RecA-binding to the ssDNA for homologous DNA recombination and repair. Holoenzyme degrades any linearized DNA that is unable to undergo homologous recombination. In the holoenzyme this subunit contributes ATPase, 3'-5' helicase, exonuclease activity and loads RecA onto ssDNA.</text>
</comment>
<evidence type="ECO:0000313" key="20">
    <source>
        <dbReference type="EMBL" id="AVM00817.1"/>
    </source>
</evidence>
<keyword evidence="11 15" id="KW-0234">DNA repair</keyword>
<evidence type="ECO:0000256" key="11">
    <source>
        <dbReference type="ARBA" id="ARBA00023204"/>
    </source>
</evidence>
<dbReference type="EC" id="5.6.2.4" evidence="15"/>
<comment type="domain">
    <text evidence="15">The N-terminal DNA-binding domain is a ssDNA-dependent ATPase and has ATP-dependent 3'-5' helicase function. This domain interacts with RecC.</text>
</comment>
<keyword evidence="10 15" id="KW-0238">DNA-binding</keyword>
<feature type="domain" description="UvrD-like helicase C-terminal" evidence="19">
    <location>
        <begin position="379"/>
        <end position="645"/>
    </location>
</feature>
<reference evidence="20 21" key="1">
    <citation type="submission" date="2018-03" db="EMBL/GenBank/DDBJ databases">
        <title>Characteristics and genome of n-alkane degrading marine bacteria Gordonia iterans isolated from crude oil contaminated in Tae-an, South Korea.</title>
        <authorList>
            <person name="Lee S.-S."/>
            <person name="Kim H."/>
        </authorList>
    </citation>
    <scope>NUCLEOTIDE SEQUENCE [LARGE SCALE GENOMIC DNA]</scope>
    <source>
        <strain evidence="20 21">Co17</strain>
    </source>
</reference>